<reference evidence="3 4" key="1">
    <citation type="submission" date="2020-08" db="EMBL/GenBank/DDBJ databases">
        <title>Genomic Encyclopedia of Type Strains, Phase III (KMG-III): the genomes of soil and plant-associated and newly described type strains.</title>
        <authorList>
            <person name="Whitman W."/>
        </authorList>
    </citation>
    <scope>NUCLEOTIDE SEQUENCE [LARGE SCALE GENOMIC DNA]</scope>
    <source>
        <strain evidence="3 4">CECT 8897</strain>
    </source>
</reference>
<evidence type="ECO:0000259" key="2">
    <source>
        <dbReference type="Pfam" id="PF07589"/>
    </source>
</evidence>
<feature type="domain" description="Ice-binding protein C-terminal" evidence="2">
    <location>
        <begin position="152"/>
        <end position="175"/>
    </location>
</feature>
<comment type="caution">
    <text evidence="3">The sequence shown here is derived from an EMBL/GenBank/DDBJ whole genome shotgun (WGS) entry which is preliminary data.</text>
</comment>
<dbReference type="PROSITE" id="PS00018">
    <property type="entry name" value="EF_HAND_1"/>
    <property type="match status" value="1"/>
</dbReference>
<protein>
    <recommendedName>
        <fullName evidence="2">Ice-binding protein C-terminal domain-containing protein</fullName>
    </recommendedName>
</protein>
<organism evidence="3 4">
    <name type="scientific">Pseudoduganella violacea</name>
    <dbReference type="NCBI Taxonomy" id="1715466"/>
    <lineage>
        <taxon>Bacteria</taxon>
        <taxon>Pseudomonadati</taxon>
        <taxon>Pseudomonadota</taxon>
        <taxon>Betaproteobacteria</taxon>
        <taxon>Burkholderiales</taxon>
        <taxon>Oxalobacteraceae</taxon>
        <taxon>Telluria group</taxon>
        <taxon>Pseudoduganella</taxon>
    </lineage>
</organism>
<feature type="signal peptide" evidence="1">
    <location>
        <begin position="1"/>
        <end position="20"/>
    </location>
</feature>
<dbReference type="EMBL" id="JACHXD010000007">
    <property type="protein sequence ID" value="MBB3119668.1"/>
    <property type="molecule type" value="Genomic_DNA"/>
</dbReference>
<evidence type="ECO:0000313" key="4">
    <source>
        <dbReference type="Proteomes" id="UP000541535"/>
    </source>
</evidence>
<keyword evidence="1" id="KW-0732">Signal</keyword>
<dbReference type="InterPro" id="IPR018247">
    <property type="entry name" value="EF_Hand_1_Ca_BS"/>
</dbReference>
<evidence type="ECO:0000313" key="3">
    <source>
        <dbReference type="EMBL" id="MBB3119668.1"/>
    </source>
</evidence>
<accession>A0A7W5BAQ2</accession>
<feature type="chain" id="PRO_5031312324" description="Ice-binding protein C-terminal domain-containing protein" evidence="1">
    <location>
        <begin position="21"/>
        <end position="185"/>
    </location>
</feature>
<proteinExistence type="predicted"/>
<dbReference type="Pfam" id="PF07589">
    <property type="entry name" value="PEP-CTERM"/>
    <property type="match status" value="1"/>
</dbReference>
<evidence type="ECO:0000256" key="1">
    <source>
        <dbReference type="SAM" id="SignalP"/>
    </source>
</evidence>
<gene>
    <name evidence="3" type="ORF">FHS03_002723</name>
</gene>
<keyword evidence="4" id="KW-1185">Reference proteome</keyword>
<dbReference type="InterPro" id="IPR013424">
    <property type="entry name" value="Ice-binding_C"/>
</dbReference>
<sequence>MFRKMLCAATLAASALPALADEIALRFMYSGHLEQRGDFSDWVPGPWLGGTFRGEDRNHDGVLELDELSMLRIQGADYLGCRQPGSHCAIDYFFYREDGTLSFRSYWDAFFDGNSYGSSFIVSGQYEIETMDHEPYFVYRYFTPQTTLSITPVPEPAAYLMLGAGLLGIGAQARRGKRRSVDAQA</sequence>
<dbReference type="NCBIfam" id="TIGR02595">
    <property type="entry name" value="PEP_CTERM"/>
    <property type="match status" value="1"/>
</dbReference>
<name>A0A7W5BAQ2_9BURK</name>
<dbReference type="Proteomes" id="UP000541535">
    <property type="component" value="Unassembled WGS sequence"/>
</dbReference>
<dbReference type="RefSeq" id="WP_229426206.1">
    <property type="nucleotide sequence ID" value="NZ_JACHXD010000007.1"/>
</dbReference>
<dbReference type="AlphaFoldDB" id="A0A7W5BAQ2"/>